<keyword evidence="3" id="KW-1185">Reference proteome</keyword>
<proteinExistence type="predicted"/>
<name>A0A0A8VFG9_YERRU</name>
<dbReference type="EMBL" id="LN681231">
    <property type="protein sequence ID" value="CEK26351.1"/>
    <property type="molecule type" value="Genomic_DNA"/>
</dbReference>
<evidence type="ECO:0000313" key="1">
    <source>
        <dbReference type="EMBL" id="CEK26351.1"/>
    </source>
</evidence>
<sequence>MTWLNRLSTVIMKKVAINLRGSAPFARRKRLLREVGATDVFLNS</sequence>
<reference evidence="2 3" key="2">
    <citation type="submission" date="2018-06" db="EMBL/GenBank/DDBJ databases">
        <authorList>
            <consortium name="Pathogen Informatics"/>
            <person name="Doyle S."/>
        </authorList>
    </citation>
    <scope>NUCLEOTIDE SEQUENCE [LARGE SCALE GENOMIC DNA]</scope>
    <source>
        <strain evidence="2 3">NCTC10476</strain>
    </source>
</reference>
<reference evidence="1" key="1">
    <citation type="journal article" date="2015" name="Genome Announc.">
        <title>Complete Genome Sequence of Yersinia ruckeri Strain CSF007-82, Etiologic Agent of Red Mouth Disease in Salmonid Fish.</title>
        <authorList>
            <person name="Nelson M.C."/>
            <person name="LaPatra S.E."/>
            <person name="Welch T.J."/>
            <person name="Graf J."/>
        </authorList>
    </citation>
    <scope>NUCLEOTIDE SEQUENCE</scope>
    <source>
        <strain evidence="1">CSF007-82</strain>
    </source>
</reference>
<evidence type="ECO:0000313" key="2">
    <source>
        <dbReference type="EMBL" id="SUQ00250.1"/>
    </source>
</evidence>
<dbReference type="Proteomes" id="UP000255169">
    <property type="component" value="Unassembled WGS sequence"/>
</dbReference>
<protein>
    <submittedName>
        <fullName evidence="1">Uncharacterized protein</fullName>
    </submittedName>
</protein>
<organism evidence="1">
    <name type="scientific">Yersinia ruckeri</name>
    <dbReference type="NCBI Taxonomy" id="29486"/>
    <lineage>
        <taxon>Bacteria</taxon>
        <taxon>Pseudomonadati</taxon>
        <taxon>Pseudomonadota</taxon>
        <taxon>Gammaproteobacteria</taxon>
        <taxon>Enterobacterales</taxon>
        <taxon>Yersiniaceae</taxon>
        <taxon>Yersinia</taxon>
    </lineage>
</organism>
<dbReference type="AlphaFoldDB" id="A0A0A8VFG9"/>
<dbReference type="EMBL" id="UHJG01000001">
    <property type="protein sequence ID" value="SUQ00250.1"/>
    <property type="molecule type" value="Genomic_DNA"/>
</dbReference>
<accession>A0A0A8VFG9</accession>
<evidence type="ECO:0000313" key="3">
    <source>
        <dbReference type="Proteomes" id="UP000255169"/>
    </source>
</evidence>
<gene>
    <name evidence="1" type="ORF">CSF007_2860</name>
    <name evidence="2" type="ORF">NCTC10476_01528</name>
</gene>